<evidence type="ECO:0000256" key="8">
    <source>
        <dbReference type="SAM" id="Coils"/>
    </source>
</evidence>
<dbReference type="Pfam" id="PF05186">
    <property type="entry name" value="Dpy-30"/>
    <property type="match status" value="1"/>
</dbReference>
<dbReference type="GO" id="GO:0019826">
    <property type="term" value="F:oxygen sensor activity"/>
    <property type="evidence" value="ECO:0007669"/>
    <property type="project" value="TreeGrafter"/>
</dbReference>
<dbReference type="Gene3D" id="6.10.250.780">
    <property type="match status" value="1"/>
</dbReference>
<dbReference type="CDD" id="cd07302">
    <property type="entry name" value="CHD"/>
    <property type="match status" value="1"/>
</dbReference>
<evidence type="ECO:0000256" key="2">
    <source>
        <dbReference type="ARBA" id="ARBA00012202"/>
    </source>
</evidence>
<dbReference type="Gene3D" id="3.30.450.260">
    <property type="entry name" value="Haem NO binding associated domain"/>
    <property type="match status" value="1"/>
</dbReference>
<comment type="subcellular location">
    <subcellularLocation>
        <location evidence="1">Cytoplasm</location>
    </subcellularLocation>
</comment>
<dbReference type="InterPro" id="IPR011644">
    <property type="entry name" value="Heme_NO-bd"/>
</dbReference>
<dbReference type="Gene3D" id="3.30.70.1230">
    <property type="entry name" value="Nucleotide cyclase"/>
    <property type="match status" value="1"/>
</dbReference>
<dbReference type="Proteomes" id="UP000311919">
    <property type="component" value="Unassembled WGS sequence"/>
</dbReference>
<evidence type="ECO:0000256" key="4">
    <source>
        <dbReference type="ARBA" id="ARBA00022741"/>
    </source>
</evidence>
<keyword evidence="5" id="KW-0342">GTP-binding</keyword>
<evidence type="ECO:0000256" key="7">
    <source>
        <dbReference type="ARBA" id="ARBA00023293"/>
    </source>
</evidence>
<evidence type="ECO:0000256" key="6">
    <source>
        <dbReference type="ARBA" id="ARBA00023239"/>
    </source>
</evidence>
<dbReference type="OrthoDB" id="60033at2759"/>
<dbReference type="PANTHER" id="PTHR45655">
    <property type="entry name" value="GUANYLATE CYCLASE SOLUBLE SUBUNIT BETA-2"/>
    <property type="match status" value="1"/>
</dbReference>
<dbReference type="PROSITE" id="PS50125">
    <property type="entry name" value="GUANYLATE_CYCLASE_2"/>
    <property type="match status" value="1"/>
</dbReference>
<keyword evidence="8" id="KW-0175">Coiled coil</keyword>
<dbReference type="Pfam" id="PF07700">
    <property type="entry name" value="HNOB"/>
    <property type="match status" value="1"/>
</dbReference>
<name>A0A4Z2CWT0_SCHJA</name>
<dbReference type="STRING" id="6182.A0A4Z2CWT0"/>
<keyword evidence="7" id="KW-0141">cGMP biosynthesis</keyword>
<dbReference type="AlphaFoldDB" id="A0A4Z2CWT0"/>
<dbReference type="GO" id="GO:0008074">
    <property type="term" value="C:guanylate cyclase complex, soluble"/>
    <property type="evidence" value="ECO:0007669"/>
    <property type="project" value="TreeGrafter"/>
</dbReference>
<dbReference type="InterPro" id="IPR049630">
    <property type="entry name" value="DYDC-like_DD"/>
</dbReference>
<evidence type="ECO:0000256" key="1">
    <source>
        <dbReference type="ARBA" id="ARBA00004496"/>
    </source>
</evidence>
<dbReference type="Gene3D" id="3.90.1520.10">
    <property type="entry name" value="H-NOX domain"/>
    <property type="match status" value="1"/>
</dbReference>
<dbReference type="CDD" id="cd22966">
    <property type="entry name" value="DD_DYDC-like"/>
    <property type="match status" value="1"/>
</dbReference>
<keyword evidence="11" id="KW-1185">Reference proteome</keyword>
<dbReference type="SUPFAM" id="SSF111126">
    <property type="entry name" value="Ligand-binding domain in the NO signalling and Golgi transport"/>
    <property type="match status" value="1"/>
</dbReference>
<sequence length="773" mass="89649">MYGIILEAAKQYILDTYGENTWIWLCKKSNFSELDIQTRKIYQDNLMIIFVTVLSDAIFIDKDTILFDIGRYTIQYLIKNGFENFIRVLGKTFKDLLLSLNDHHEYLRYSYHRIKPPTFIILSSTSSCIMLEYTTRRPGYNHYVRGLLFEVAKYFYHLHLIMRINSEKREGPVYRTVFALELCIGQSFLERELCIIKTGLGTMNMFPKISKKIFFELTPFHLLLDTNLMIHSAGQRLLEFQPILIGSVFQEYFTIILPIIKPSFDRIKIFSSCTFKIALKMNKKKLNGNHNYILYLKGQIIYVKEWSMLLFIGKPNFSAIKSFIDFGLYLHDISMYDRMAEKMVSGDKVSEELLQLLEKQKRKSKELARTARKLDEQRRKTYELLEQCLPKEVAKQISQGKSPLETMKAYDSVTICFTKVANFSNYCSRMCPHKIVEILNQMYTLYDSMTESHNVYKVETVNDSYMLVSGAPSPSPLHSAHIIEMALDILKVTKENLFWPNEAFSDNSTGIQCEQNVPLQLFIGCHTGSIVAGIVGFKTPRYCLFGDTVNTANRMMSTGLPDAIHISSDLANELSNYPYVLEYRGEQIIKGKGKMTTYFVRSRNEYFTMIDTTTGEVLDFRKLLREDVDKHCKLMNELDDLNSVLHTDHHESESSSSTISDNETDIEEFHGTQEVRESNLNIINNNTIRNYVSPQSYLNKYIQSQKERELQFRELNPEETKQRLSDFKPLEKTINPLTLGLTEIGIVQPENPLQYLGSWLCEFAKTSTNDDLL</sequence>
<dbReference type="InterPro" id="IPR024096">
    <property type="entry name" value="NO_sig/Golgi_transp_ligand-bd"/>
</dbReference>
<gene>
    <name evidence="10" type="ORF">EWB00_006868</name>
</gene>
<dbReference type="GO" id="GO:0070026">
    <property type="term" value="F:nitric oxide binding"/>
    <property type="evidence" value="ECO:0007669"/>
    <property type="project" value="TreeGrafter"/>
</dbReference>
<evidence type="ECO:0000313" key="10">
    <source>
        <dbReference type="EMBL" id="TNN08717.1"/>
    </source>
</evidence>
<dbReference type="GO" id="GO:0004383">
    <property type="term" value="F:guanylate cyclase activity"/>
    <property type="evidence" value="ECO:0007669"/>
    <property type="project" value="UniProtKB-EC"/>
</dbReference>
<dbReference type="GO" id="GO:0005525">
    <property type="term" value="F:GTP binding"/>
    <property type="evidence" value="ECO:0007669"/>
    <property type="project" value="UniProtKB-KW"/>
</dbReference>
<keyword evidence="4" id="KW-0547">Nucleotide-binding</keyword>
<dbReference type="InterPro" id="IPR011645">
    <property type="entry name" value="HNOB_dom_associated"/>
</dbReference>
<dbReference type="InterPro" id="IPR038158">
    <property type="entry name" value="H-NOX_domain_sf"/>
</dbReference>
<dbReference type="EC" id="4.6.1.2" evidence="2"/>
<dbReference type="SMART" id="SM00044">
    <property type="entry name" value="CYCc"/>
    <property type="match status" value="1"/>
</dbReference>
<comment type="caution">
    <text evidence="10">The sequence shown here is derived from an EMBL/GenBank/DDBJ whole genome shotgun (WGS) entry which is preliminary data.</text>
</comment>
<evidence type="ECO:0000256" key="3">
    <source>
        <dbReference type="ARBA" id="ARBA00022490"/>
    </source>
</evidence>
<protein>
    <recommendedName>
        <fullName evidence="2">guanylate cyclase</fullName>
        <ecNumber evidence="2">4.6.1.2</ecNumber>
    </recommendedName>
</protein>
<organism evidence="10 11">
    <name type="scientific">Schistosoma japonicum</name>
    <name type="common">Blood fluke</name>
    <dbReference type="NCBI Taxonomy" id="6182"/>
    <lineage>
        <taxon>Eukaryota</taxon>
        <taxon>Metazoa</taxon>
        <taxon>Spiralia</taxon>
        <taxon>Lophotrochozoa</taxon>
        <taxon>Platyhelminthes</taxon>
        <taxon>Trematoda</taxon>
        <taxon>Digenea</taxon>
        <taxon>Strigeidida</taxon>
        <taxon>Schistosomatoidea</taxon>
        <taxon>Schistosomatidae</taxon>
        <taxon>Schistosoma</taxon>
    </lineage>
</organism>
<dbReference type="InterPro" id="IPR029787">
    <property type="entry name" value="Nucleotide_cyclase"/>
</dbReference>
<dbReference type="Pfam" id="PF07701">
    <property type="entry name" value="HNOBA"/>
    <property type="match status" value="1"/>
</dbReference>
<dbReference type="EMBL" id="SKCS01000404">
    <property type="protein sequence ID" value="TNN08717.1"/>
    <property type="molecule type" value="Genomic_DNA"/>
</dbReference>
<proteinExistence type="predicted"/>
<dbReference type="PANTHER" id="PTHR45655:SF10">
    <property type="entry name" value="SOLUBLE GUANYLATE CYCLASE 88E"/>
    <property type="match status" value="1"/>
</dbReference>
<dbReference type="InterPro" id="IPR001054">
    <property type="entry name" value="A/G_cyclase"/>
</dbReference>
<dbReference type="Pfam" id="PF00211">
    <property type="entry name" value="Guanylate_cyc"/>
    <property type="match status" value="1"/>
</dbReference>
<evidence type="ECO:0000313" key="11">
    <source>
        <dbReference type="Proteomes" id="UP000311919"/>
    </source>
</evidence>
<reference evidence="10 11" key="1">
    <citation type="submission" date="2019-03" db="EMBL/GenBank/DDBJ databases">
        <title>An improved genome assembly of the fluke Schistosoma japonicum.</title>
        <authorList>
            <person name="Hu W."/>
            <person name="Luo F."/>
            <person name="Yin M."/>
            <person name="Mo X."/>
            <person name="Sun C."/>
            <person name="Wu Q."/>
            <person name="Zhu B."/>
            <person name="Xiang M."/>
            <person name="Wang J."/>
            <person name="Wang Y."/>
            <person name="Zhang T."/>
            <person name="Xu B."/>
            <person name="Zheng H."/>
            <person name="Feng Z."/>
        </authorList>
    </citation>
    <scope>NUCLEOTIDE SEQUENCE [LARGE SCALE GENOMIC DNA]</scope>
    <source>
        <strain evidence="10">HuSjv2</strain>
        <tissue evidence="10">Worms</tissue>
    </source>
</reference>
<dbReference type="SUPFAM" id="SSF55073">
    <property type="entry name" value="Nucleotide cyclase"/>
    <property type="match status" value="1"/>
</dbReference>
<feature type="coiled-coil region" evidence="8">
    <location>
        <begin position="350"/>
        <end position="380"/>
    </location>
</feature>
<dbReference type="InterPro" id="IPR007858">
    <property type="entry name" value="Dpy-30_motif"/>
</dbReference>
<feature type="domain" description="Guanylate cyclase" evidence="9">
    <location>
        <begin position="414"/>
        <end position="556"/>
    </location>
</feature>
<keyword evidence="3" id="KW-0963">Cytoplasm</keyword>
<dbReference type="GO" id="GO:0070482">
    <property type="term" value="P:response to oxygen levels"/>
    <property type="evidence" value="ECO:0007669"/>
    <property type="project" value="TreeGrafter"/>
</dbReference>
<evidence type="ECO:0000256" key="5">
    <source>
        <dbReference type="ARBA" id="ARBA00023134"/>
    </source>
</evidence>
<accession>A0A4Z2CWT0</accession>
<dbReference type="GO" id="GO:0038060">
    <property type="term" value="P:nitric oxide-cGMP-mediated signaling"/>
    <property type="evidence" value="ECO:0007669"/>
    <property type="project" value="TreeGrafter"/>
</dbReference>
<dbReference type="InterPro" id="IPR042463">
    <property type="entry name" value="HNOB_dom_associated_sf"/>
</dbReference>
<dbReference type="GO" id="GO:0020037">
    <property type="term" value="F:heme binding"/>
    <property type="evidence" value="ECO:0007669"/>
    <property type="project" value="InterPro"/>
</dbReference>
<keyword evidence="6" id="KW-0456">Lyase</keyword>
<evidence type="ECO:0000259" key="9">
    <source>
        <dbReference type="PROSITE" id="PS50125"/>
    </source>
</evidence>